<evidence type="ECO:0000313" key="4">
    <source>
        <dbReference type="Proteomes" id="UP000006890"/>
    </source>
</evidence>
<protein>
    <submittedName>
        <fullName evidence="3">Peptidoglycan-binding lysin domain protein</fullName>
    </submittedName>
</protein>
<dbReference type="InterPro" id="IPR052196">
    <property type="entry name" value="Bact_Kbp"/>
</dbReference>
<evidence type="ECO:0000256" key="1">
    <source>
        <dbReference type="SAM" id="MobiDB-lite"/>
    </source>
</evidence>
<proteinExistence type="predicted"/>
<reference key="1">
    <citation type="submission" date="2010-09" db="EMBL/GenBank/DDBJ databases">
        <title>Complete sequence of Caldicellulosiruptor hydrothermalis 108.</title>
        <authorList>
            <consortium name="US DOE Joint Genome Institute"/>
            <person name="Lucas S."/>
            <person name="Copeland A."/>
            <person name="Lapidus A."/>
            <person name="Cheng J.-F."/>
            <person name="Bruce D."/>
            <person name="Goodwin L."/>
            <person name="Pitluck S."/>
            <person name="Davenport K."/>
            <person name="Detter J.C."/>
            <person name="Han C."/>
            <person name="Tapia R."/>
            <person name="Land M."/>
            <person name="Hauser L."/>
            <person name="Chang Y.-J."/>
            <person name="Jeffries C."/>
            <person name="Kyrpides N."/>
            <person name="Ivanova N."/>
            <person name="Mikhailova N."/>
            <person name="Blumer-Schuette S.E."/>
            <person name="Kelly R.M."/>
            <person name="Woyke T."/>
        </authorList>
    </citation>
    <scope>NUCLEOTIDE SEQUENCE</scope>
    <source>
        <strain>108</strain>
    </source>
</reference>
<dbReference type="RefSeq" id="WP_013402716.1">
    <property type="nucleotide sequence ID" value="NC_014652.1"/>
</dbReference>
<dbReference type="Gene3D" id="3.10.350.10">
    <property type="entry name" value="LysM domain"/>
    <property type="match status" value="1"/>
</dbReference>
<dbReference type="SMART" id="SM00257">
    <property type="entry name" value="LysM"/>
    <property type="match status" value="1"/>
</dbReference>
<dbReference type="CDD" id="cd00118">
    <property type="entry name" value="LysM"/>
    <property type="match status" value="1"/>
</dbReference>
<dbReference type="KEGG" id="chd:Calhy_0779"/>
<organism evidence="3 4">
    <name type="scientific">Caldicellulosiruptor hydrothermalis (strain DSM 18901 / VKM B-2411 / 108)</name>
    <dbReference type="NCBI Taxonomy" id="632292"/>
    <lineage>
        <taxon>Bacteria</taxon>
        <taxon>Bacillati</taxon>
        <taxon>Bacillota</taxon>
        <taxon>Bacillota incertae sedis</taxon>
        <taxon>Caldicellulosiruptorales</taxon>
        <taxon>Caldicellulosiruptoraceae</taxon>
        <taxon>Caldicellulosiruptor</taxon>
    </lineage>
</organism>
<dbReference type="InterPro" id="IPR018392">
    <property type="entry name" value="LysM"/>
</dbReference>
<reference evidence="3 4" key="2">
    <citation type="journal article" date="2011" name="J. Bacteriol.">
        <title>Complete genome sequences for the anaerobic, extremely thermophilic plant biomass-degrading bacteria Caldicellulosiruptor hydrothermalis, Caldicellulosiruptor kristjanssonii, Caldicellulosiruptor kronotskyensis, Caldicellulosiruptor owensenis, and Caldicellulosiruptor lactoaceticus.</title>
        <authorList>
            <person name="Blumer-Schuette S.E."/>
            <person name="Ozdemir I."/>
            <person name="Mistry D."/>
            <person name="Lucas S."/>
            <person name="Lapidus A."/>
            <person name="Cheng J.F."/>
            <person name="Goodwin L.A."/>
            <person name="Pitluck S."/>
            <person name="Land M.L."/>
            <person name="Hauser L.J."/>
            <person name="Woyke T."/>
            <person name="Mikhailova N."/>
            <person name="Pati A."/>
            <person name="Kyrpides N.C."/>
            <person name="Ivanova N."/>
            <person name="Detter J.C."/>
            <person name="Walston-Davenport K."/>
            <person name="Han S."/>
            <person name="Adams M.W."/>
            <person name="Kelly R.M."/>
        </authorList>
    </citation>
    <scope>NUCLEOTIDE SEQUENCE [LARGE SCALE GENOMIC DNA]</scope>
    <source>
        <strain evidence="4">DSM 18901 / VKM B-2411 / 108</strain>
    </source>
</reference>
<dbReference type="Pfam" id="PF01476">
    <property type="entry name" value="LysM"/>
    <property type="match status" value="1"/>
</dbReference>
<keyword evidence="4" id="KW-1185">Reference proteome</keyword>
<feature type="region of interest" description="Disordered" evidence="1">
    <location>
        <begin position="148"/>
        <end position="167"/>
    </location>
</feature>
<dbReference type="CAZy" id="CBM50">
    <property type="family name" value="Carbohydrate-Binding Module Family 50"/>
</dbReference>
<dbReference type="OrthoDB" id="9794294at2"/>
<evidence type="ECO:0000259" key="2">
    <source>
        <dbReference type="PROSITE" id="PS51782"/>
    </source>
</evidence>
<feature type="domain" description="LysM" evidence="2">
    <location>
        <begin position="167"/>
        <end position="217"/>
    </location>
</feature>
<accession>E4QE22</accession>
<name>E4QE22_CALH1</name>
<dbReference type="PANTHER" id="PTHR34700:SF4">
    <property type="entry name" value="PHAGE-LIKE ELEMENT PBSX PROTEIN XKDP"/>
    <property type="match status" value="1"/>
</dbReference>
<dbReference type="AlphaFoldDB" id="E4QE22"/>
<evidence type="ECO:0000313" key="3">
    <source>
        <dbReference type="EMBL" id="ADQ06516.1"/>
    </source>
</evidence>
<dbReference type="PANTHER" id="PTHR34700">
    <property type="entry name" value="POTASSIUM BINDING PROTEIN KBP"/>
    <property type="match status" value="1"/>
</dbReference>
<dbReference type="Proteomes" id="UP000006890">
    <property type="component" value="Chromosome"/>
</dbReference>
<sequence length="218" mass="24708">MDFYLTAPDGSRLHFPINPERITVEAGNKTQTYSIVNLGDIVIPRGIVPARFSFEGFFPGELRKNASYVKDWRHPKELINLLERWKNNNTKLRLLVTETTINHDVYFDGEGSLQYEFKGGHGDCYYSLKLIEARNLVVMAENELKTKVSASSKGKTTTKRPTPPPPKIYTVKPGDSLWAIAKKTLGDGSKWKTIYELNKKVIGPDPNKIRPGMQLRIS</sequence>
<dbReference type="InterPro" id="IPR036779">
    <property type="entry name" value="LysM_dom_sf"/>
</dbReference>
<gene>
    <name evidence="3" type="ordered locus">Calhy_0779</name>
</gene>
<dbReference type="STRING" id="632292.Calhy_0779"/>
<dbReference type="EMBL" id="CP002219">
    <property type="protein sequence ID" value="ADQ06516.1"/>
    <property type="molecule type" value="Genomic_DNA"/>
</dbReference>
<dbReference type="SUPFAM" id="SSF54106">
    <property type="entry name" value="LysM domain"/>
    <property type="match status" value="1"/>
</dbReference>
<dbReference type="PROSITE" id="PS51782">
    <property type="entry name" value="LYSM"/>
    <property type="match status" value="1"/>
</dbReference>
<dbReference type="HOGENOM" id="CLU_077348_0_0_9"/>
<dbReference type="eggNOG" id="COG1652">
    <property type="taxonomic scope" value="Bacteria"/>
</dbReference>